<feature type="compositionally biased region" description="Gly residues" evidence="1">
    <location>
        <begin position="49"/>
        <end position="58"/>
    </location>
</feature>
<evidence type="ECO:0000256" key="1">
    <source>
        <dbReference type="SAM" id="MobiDB-lite"/>
    </source>
</evidence>
<name>A0A4Z2E8P3_9TELE</name>
<comment type="caution">
    <text evidence="2">The sequence shown here is derived from an EMBL/GenBank/DDBJ whole genome shotgun (WGS) entry which is preliminary data.</text>
</comment>
<evidence type="ECO:0000313" key="2">
    <source>
        <dbReference type="EMBL" id="TNN24894.1"/>
    </source>
</evidence>
<gene>
    <name evidence="2" type="ORF">EYF80_064980</name>
</gene>
<sequence>MAGVLANMPVFSRLCKPLEASPALSSSPGGRGLCRSQGPRGGRRAAWGEEGGVGGSKSGGRRASGELTAPM</sequence>
<reference evidence="2 3" key="1">
    <citation type="submission" date="2019-03" db="EMBL/GenBank/DDBJ databases">
        <title>First draft genome of Liparis tanakae, snailfish: a comprehensive survey of snailfish specific genes.</title>
        <authorList>
            <person name="Kim W."/>
            <person name="Song I."/>
            <person name="Jeong J.-H."/>
            <person name="Kim D."/>
            <person name="Kim S."/>
            <person name="Ryu S."/>
            <person name="Song J.Y."/>
            <person name="Lee S.K."/>
        </authorList>
    </citation>
    <scope>NUCLEOTIDE SEQUENCE [LARGE SCALE GENOMIC DNA]</scope>
    <source>
        <tissue evidence="2">Muscle</tissue>
    </source>
</reference>
<dbReference type="AlphaFoldDB" id="A0A4Z2E8P3"/>
<proteinExistence type="predicted"/>
<protein>
    <submittedName>
        <fullName evidence="2">Uncharacterized protein</fullName>
    </submittedName>
</protein>
<dbReference type="Proteomes" id="UP000314294">
    <property type="component" value="Unassembled WGS sequence"/>
</dbReference>
<evidence type="ECO:0000313" key="3">
    <source>
        <dbReference type="Proteomes" id="UP000314294"/>
    </source>
</evidence>
<feature type="region of interest" description="Disordered" evidence="1">
    <location>
        <begin position="20"/>
        <end position="71"/>
    </location>
</feature>
<dbReference type="EMBL" id="SRLO01013990">
    <property type="protein sequence ID" value="TNN24894.1"/>
    <property type="molecule type" value="Genomic_DNA"/>
</dbReference>
<keyword evidence="3" id="KW-1185">Reference proteome</keyword>
<accession>A0A4Z2E8P3</accession>
<organism evidence="2 3">
    <name type="scientific">Liparis tanakae</name>
    <name type="common">Tanaka's snailfish</name>
    <dbReference type="NCBI Taxonomy" id="230148"/>
    <lineage>
        <taxon>Eukaryota</taxon>
        <taxon>Metazoa</taxon>
        <taxon>Chordata</taxon>
        <taxon>Craniata</taxon>
        <taxon>Vertebrata</taxon>
        <taxon>Euteleostomi</taxon>
        <taxon>Actinopterygii</taxon>
        <taxon>Neopterygii</taxon>
        <taxon>Teleostei</taxon>
        <taxon>Neoteleostei</taxon>
        <taxon>Acanthomorphata</taxon>
        <taxon>Eupercaria</taxon>
        <taxon>Perciformes</taxon>
        <taxon>Cottioidei</taxon>
        <taxon>Cottales</taxon>
        <taxon>Liparidae</taxon>
        <taxon>Liparis</taxon>
    </lineage>
</organism>